<feature type="region of interest" description="Disordered" evidence="1">
    <location>
        <begin position="1"/>
        <end position="30"/>
    </location>
</feature>
<protein>
    <submittedName>
        <fullName evidence="2">Uncharacterized protein</fullName>
    </submittedName>
</protein>
<accession>A0A7W0BTT9</accession>
<evidence type="ECO:0000256" key="1">
    <source>
        <dbReference type="SAM" id="MobiDB-lite"/>
    </source>
</evidence>
<gene>
    <name evidence="2" type="ORF">HNQ85_000789</name>
</gene>
<reference evidence="2 3" key="1">
    <citation type="submission" date="2020-07" db="EMBL/GenBank/DDBJ databases">
        <title>Genomic Encyclopedia of Type Strains, Phase IV (KMG-IV): sequencing the most valuable type-strain genomes for metagenomic binning, comparative biology and taxonomic classification.</title>
        <authorList>
            <person name="Goeker M."/>
        </authorList>
    </citation>
    <scope>NUCLEOTIDE SEQUENCE [LARGE SCALE GENOMIC DNA]</scope>
    <source>
        <strain evidence="2 3">DSM 25220</strain>
    </source>
</reference>
<organism evidence="2 3">
    <name type="scientific">[Anoxybacillus] calidus</name>
    <dbReference type="NCBI Taxonomy" id="575178"/>
    <lineage>
        <taxon>Bacteria</taxon>
        <taxon>Bacillati</taxon>
        <taxon>Bacillota</taxon>
        <taxon>Bacilli</taxon>
        <taxon>Bacillales</taxon>
        <taxon>Anoxybacillaceae</taxon>
        <taxon>Paranoxybacillus</taxon>
    </lineage>
</organism>
<dbReference type="EMBL" id="JACDUU010000001">
    <property type="protein sequence ID" value="MBA2870531.1"/>
    <property type="molecule type" value="Genomic_DNA"/>
</dbReference>
<evidence type="ECO:0000313" key="2">
    <source>
        <dbReference type="EMBL" id="MBA2870531.1"/>
    </source>
</evidence>
<name>A0A7W0BTT9_9BACL</name>
<feature type="compositionally biased region" description="Basic and acidic residues" evidence="1">
    <location>
        <begin position="1"/>
        <end position="12"/>
    </location>
</feature>
<evidence type="ECO:0000313" key="3">
    <source>
        <dbReference type="Proteomes" id="UP000580891"/>
    </source>
</evidence>
<dbReference type="Proteomes" id="UP000580891">
    <property type="component" value="Unassembled WGS sequence"/>
</dbReference>
<sequence>MGELKEDKDSCCNEKNSTQEGKRMMQNVMV</sequence>
<comment type="caution">
    <text evidence="2">The sequence shown here is derived from an EMBL/GenBank/DDBJ whole genome shotgun (WGS) entry which is preliminary data.</text>
</comment>
<proteinExistence type="predicted"/>
<dbReference type="AlphaFoldDB" id="A0A7W0BTT9"/>
<keyword evidence="3" id="KW-1185">Reference proteome</keyword>